<evidence type="ECO:0000313" key="5">
    <source>
        <dbReference type="RefSeq" id="XP_018526692.1"/>
    </source>
</evidence>
<dbReference type="AlphaFoldDB" id="A0AAJ7LNQ2"/>
<dbReference type="SUPFAM" id="SSF52799">
    <property type="entry name" value="(Phosphotyrosine protein) phosphatases II"/>
    <property type="match status" value="1"/>
</dbReference>
<accession>A0AAJ7LNQ2</accession>
<dbReference type="InterPro" id="IPR000387">
    <property type="entry name" value="Tyr_Pase_dom"/>
</dbReference>
<dbReference type="InterPro" id="IPR020422">
    <property type="entry name" value="TYR_PHOSPHATASE_DUAL_dom"/>
</dbReference>
<evidence type="ECO:0000256" key="1">
    <source>
        <dbReference type="SAM" id="SignalP"/>
    </source>
</evidence>
<evidence type="ECO:0000259" key="2">
    <source>
        <dbReference type="PROSITE" id="PS50054"/>
    </source>
</evidence>
<dbReference type="PROSITE" id="PS50054">
    <property type="entry name" value="TYR_PHOSPHATASE_DUAL"/>
    <property type="match status" value="1"/>
</dbReference>
<reference evidence="5" key="1">
    <citation type="submission" date="2025-08" db="UniProtKB">
        <authorList>
            <consortium name="RefSeq"/>
        </authorList>
    </citation>
    <scope>IDENTIFICATION</scope>
    <source>
        <tissue evidence="5">Brain</tissue>
    </source>
</reference>
<feature type="domain" description="Tyrosine-protein phosphatase" evidence="2">
    <location>
        <begin position="13"/>
        <end position="153"/>
    </location>
</feature>
<protein>
    <submittedName>
        <fullName evidence="5">Dual specificity protein phosphatase 19-like</fullName>
    </submittedName>
</protein>
<feature type="domain" description="Tyrosine specific protein phosphatases" evidence="3">
    <location>
        <begin position="80"/>
        <end position="132"/>
    </location>
</feature>
<dbReference type="Proteomes" id="UP000694890">
    <property type="component" value="Unplaced"/>
</dbReference>
<organism evidence="4 5">
    <name type="scientific">Lates calcarifer</name>
    <name type="common">Barramundi</name>
    <name type="synonym">Holocentrus calcarifer</name>
    <dbReference type="NCBI Taxonomy" id="8187"/>
    <lineage>
        <taxon>Eukaryota</taxon>
        <taxon>Metazoa</taxon>
        <taxon>Chordata</taxon>
        <taxon>Craniata</taxon>
        <taxon>Vertebrata</taxon>
        <taxon>Euteleostomi</taxon>
        <taxon>Actinopterygii</taxon>
        <taxon>Neopterygii</taxon>
        <taxon>Teleostei</taxon>
        <taxon>Neoteleostei</taxon>
        <taxon>Acanthomorphata</taxon>
        <taxon>Carangaria</taxon>
        <taxon>Carangaria incertae sedis</taxon>
        <taxon>Centropomidae</taxon>
        <taxon>Lates</taxon>
    </lineage>
</organism>
<dbReference type="SMART" id="SM00195">
    <property type="entry name" value="DSPc"/>
    <property type="match status" value="1"/>
</dbReference>
<dbReference type="PANTHER" id="PTHR46377">
    <property type="entry name" value="DUAL SPECIFICITY PROTEIN PHOSPHATASE 19"/>
    <property type="match status" value="1"/>
</dbReference>
<dbReference type="GO" id="GO:0008579">
    <property type="term" value="F:JUN kinase phosphatase activity"/>
    <property type="evidence" value="ECO:0007669"/>
    <property type="project" value="TreeGrafter"/>
</dbReference>
<name>A0AAJ7LNQ2_LATCA</name>
<dbReference type="GO" id="GO:0005737">
    <property type="term" value="C:cytoplasm"/>
    <property type="evidence" value="ECO:0007669"/>
    <property type="project" value="TreeGrafter"/>
</dbReference>
<dbReference type="InterPro" id="IPR000340">
    <property type="entry name" value="Dual-sp_phosphatase_cat-dom"/>
</dbReference>
<proteinExistence type="predicted"/>
<dbReference type="PROSITE" id="PS50056">
    <property type="entry name" value="TYR_PHOSPHATASE_2"/>
    <property type="match status" value="1"/>
</dbReference>
<evidence type="ECO:0000259" key="3">
    <source>
        <dbReference type="PROSITE" id="PS50056"/>
    </source>
</evidence>
<dbReference type="Gene3D" id="3.90.190.10">
    <property type="entry name" value="Protein tyrosine phosphatase superfamily"/>
    <property type="match status" value="1"/>
</dbReference>
<keyword evidence="1" id="KW-0732">Signal</keyword>
<dbReference type="Pfam" id="PF00782">
    <property type="entry name" value="DSPc"/>
    <property type="match status" value="1"/>
</dbReference>
<sequence length="157" mass="17020">MTQAFTAWMLLSGDSCMAVLYCGIIKMKSLPPPPLHPQVSHILNVAFGVENVFPDLFIYKTVSILDHPDADLLLHIQDCCDFIQQARSEKGVVLVHCNAGVSRAPAVVTGYLMSCDGQSFNDALSLVKSARPASSPNPGFLEQLKGCKTLMMNGSKH</sequence>
<dbReference type="KEGG" id="lcf:108879787"/>
<dbReference type="RefSeq" id="XP_018526692.1">
    <property type="nucleotide sequence ID" value="XM_018671176.2"/>
</dbReference>
<dbReference type="GeneID" id="108879787"/>
<gene>
    <name evidence="5" type="primary">LOC108879787</name>
</gene>
<dbReference type="InterPro" id="IPR029021">
    <property type="entry name" value="Prot-tyrosine_phosphatase-like"/>
</dbReference>
<dbReference type="PANTHER" id="PTHR46377:SF1">
    <property type="entry name" value="DUAL SPECIFICITY PROTEIN PHOSPHATASE 19"/>
    <property type="match status" value="1"/>
</dbReference>
<feature type="signal peptide" evidence="1">
    <location>
        <begin position="1"/>
        <end position="18"/>
    </location>
</feature>
<feature type="chain" id="PRO_5042504955" evidence="1">
    <location>
        <begin position="19"/>
        <end position="157"/>
    </location>
</feature>
<evidence type="ECO:0000313" key="4">
    <source>
        <dbReference type="Proteomes" id="UP000694890"/>
    </source>
</evidence>